<dbReference type="Proteomes" id="UP001303046">
    <property type="component" value="Unassembled WGS sequence"/>
</dbReference>
<feature type="transmembrane region" description="Helical" evidence="2">
    <location>
        <begin position="27"/>
        <end position="46"/>
    </location>
</feature>
<comment type="caution">
    <text evidence="3">The sequence shown here is derived from an EMBL/GenBank/DDBJ whole genome shotgun (WGS) entry which is preliminary data.</text>
</comment>
<evidence type="ECO:0000313" key="4">
    <source>
        <dbReference type="Proteomes" id="UP001303046"/>
    </source>
</evidence>
<dbReference type="EMBL" id="JAVFWL010000001">
    <property type="protein sequence ID" value="KAK6726026.1"/>
    <property type="molecule type" value="Genomic_DNA"/>
</dbReference>
<feature type="compositionally biased region" description="Acidic residues" evidence="1">
    <location>
        <begin position="63"/>
        <end position="76"/>
    </location>
</feature>
<evidence type="ECO:0000313" key="3">
    <source>
        <dbReference type="EMBL" id="KAK6726026.1"/>
    </source>
</evidence>
<proteinExistence type="predicted"/>
<feature type="compositionally biased region" description="Basic and acidic residues" evidence="1">
    <location>
        <begin position="129"/>
        <end position="141"/>
    </location>
</feature>
<sequence>MDIREAPRQPFWKSGYLYIVAIRRRTLLALIMGFMTITAGTTFLVIRYRKKVRKELEQKKLNEDEEEQNESEESESVDVTPPSENEANMDDSSKSPVSVDSSKSDKVSKSPEKEEKRTSIDGTLLRTPFIEKNDSKVDGAEKTGTALDSKDILPSISLEDENGTPAVRRQEEGSSSSLSVSMSRYRIPERVSAPSSVGNSSVGSGGVTEQEIKRSIVEKITVVSSEPVSRSSTEKIASKEISDSKEMPKKNESPKKSVTKLSAKQRAKQKKKAGTSSTWTFKKVPKKTTKRSKNRKKTEKKSKEKQRKSKKKKKKSKEKERYVLLK</sequence>
<accession>A0ABR1BLS4</accession>
<evidence type="ECO:0000256" key="1">
    <source>
        <dbReference type="SAM" id="MobiDB-lite"/>
    </source>
</evidence>
<feature type="compositionally biased region" description="Basic and acidic residues" evidence="1">
    <location>
        <begin position="232"/>
        <end position="255"/>
    </location>
</feature>
<reference evidence="3 4" key="1">
    <citation type="submission" date="2023-08" db="EMBL/GenBank/DDBJ databases">
        <title>A Necator americanus chromosomal reference genome.</title>
        <authorList>
            <person name="Ilik V."/>
            <person name="Petrzelkova K.J."/>
            <person name="Pardy F."/>
            <person name="Fuh T."/>
            <person name="Niatou-Singa F.S."/>
            <person name="Gouil Q."/>
            <person name="Baker L."/>
            <person name="Ritchie M.E."/>
            <person name="Jex A.R."/>
            <person name="Gazzola D."/>
            <person name="Li H."/>
            <person name="Toshio Fujiwara R."/>
            <person name="Zhan B."/>
            <person name="Aroian R.V."/>
            <person name="Pafco B."/>
            <person name="Schwarz E.M."/>
        </authorList>
    </citation>
    <scope>NUCLEOTIDE SEQUENCE [LARGE SCALE GENOMIC DNA]</scope>
    <source>
        <strain evidence="3 4">Aroian</strain>
        <tissue evidence="3">Whole animal</tissue>
    </source>
</reference>
<keyword evidence="2" id="KW-0472">Membrane</keyword>
<evidence type="ECO:0000256" key="2">
    <source>
        <dbReference type="SAM" id="Phobius"/>
    </source>
</evidence>
<protein>
    <submittedName>
        <fullName evidence="3">Uncharacterized protein</fullName>
    </submittedName>
</protein>
<organism evidence="3 4">
    <name type="scientific">Necator americanus</name>
    <name type="common">Human hookworm</name>
    <dbReference type="NCBI Taxonomy" id="51031"/>
    <lineage>
        <taxon>Eukaryota</taxon>
        <taxon>Metazoa</taxon>
        <taxon>Ecdysozoa</taxon>
        <taxon>Nematoda</taxon>
        <taxon>Chromadorea</taxon>
        <taxon>Rhabditida</taxon>
        <taxon>Rhabditina</taxon>
        <taxon>Rhabditomorpha</taxon>
        <taxon>Strongyloidea</taxon>
        <taxon>Ancylostomatidae</taxon>
        <taxon>Bunostominae</taxon>
        <taxon>Necator</taxon>
    </lineage>
</organism>
<feature type="compositionally biased region" description="Polar residues" evidence="1">
    <location>
        <begin position="222"/>
        <end position="231"/>
    </location>
</feature>
<feature type="region of interest" description="Disordered" evidence="1">
    <location>
        <begin position="58"/>
        <end position="326"/>
    </location>
</feature>
<feature type="compositionally biased region" description="Basic and acidic residues" evidence="1">
    <location>
        <begin position="102"/>
        <end position="119"/>
    </location>
</feature>
<feature type="compositionally biased region" description="Low complexity" evidence="1">
    <location>
        <begin position="191"/>
        <end position="202"/>
    </location>
</feature>
<feature type="compositionally biased region" description="Basic residues" evidence="1">
    <location>
        <begin position="283"/>
        <end position="316"/>
    </location>
</feature>
<feature type="compositionally biased region" description="Basic residues" evidence="1">
    <location>
        <begin position="263"/>
        <end position="273"/>
    </location>
</feature>
<keyword evidence="2" id="KW-0812">Transmembrane</keyword>
<feature type="compositionally biased region" description="Basic and acidic residues" evidence="1">
    <location>
        <begin position="317"/>
        <end position="326"/>
    </location>
</feature>
<feature type="compositionally biased region" description="Low complexity" evidence="1">
    <location>
        <begin position="174"/>
        <end position="183"/>
    </location>
</feature>
<keyword evidence="4" id="KW-1185">Reference proteome</keyword>
<name>A0ABR1BLS4_NECAM</name>
<gene>
    <name evidence="3" type="primary">Necator_chrI.g501</name>
    <name evidence="3" type="ORF">RB195_004379</name>
</gene>
<keyword evidence="2" id="KW-1133">Transmembrane helix</keyword>